<evidence type="ECO:0000313" key="1">
    <source>
        <dbReference type="EMBL" id="HIX51368.1"/>
    </source>
</evidence>
<reference evidence="1" key="1">
    <citation type="journal article" date="2021" name="PeerJ">
        <title>Extensive microbial diversity within the chicken gut microbiome revealed by metagenomics and culture.</title>
        <authorList>
            <person name="Gilroy R."/>
            <person name="Ravi A."/>
            <person name="Getino M."/>
            <person name="Pursley I."/>
            <person name="Horton D.L."/>
            <person name="Alikhan N.F."/>
            <person name="Baker D."/>
            <person name="Gharbi K."/>
            <person name="Hall N."/>
            <person name="Watson M."/>
            <person name="Adriaenssens E.M."/>
            <person name="Foster-Nyarko E."/>
            <person name="Jarju S."/>
            <person name="Secka A."/>
            <person name="Antonio M."/>
            <person name="Oren A."/>
            <person name="Chaudhuri R.R."/>
            <person name="La Ragione R."/>
            <person name="Hildebrand F."/>
            <person name="Pallen M.J."/>
        </authorList>
    </citation>
    <scope>NUCLEOTIDE SEQUENCE</scope>
    <source>
        <strain evidence="1">ChiGjej4B4-12881</strain>
    </source>
</reference>
<dbReference type="EMBL" id="DXEU01000021">
    <property type="protein sequence ID" value="HIX51368.1"/>
    <property type="molecule type" value="Genomic_DNA"/>
</dbReference>
<name>A0A9D2AVG4_9FIRM</name>
<comment type="caution">
    <text evidence="1">The sequence shown here is derived from an EMBL/GenBank/DDBJ whole genome shotgun (WGS) entry which is preliminary data.</text>
</comment>
<proteinExistence type="predicted"/>
<dbReference type="Proteomes" id="UP000886780">
    <property type="component" value="Unassembled WGS sequence"/>
</dbReference>
<accession>A0A9D2AVG4</accession>
<dbReference type="AlphaFoldDB" id="A0A9D2AVG4"/>
<gene>
    <name evidence="1" type="ORF">IAA28_01025</name>
</gene>
<reference evidence="1" key="2">
    <citation type="submission" date="2021-04" db="EMBL/GenBank/DDBJ databases">
        <authorList>
            <person name="Gilroy R."/>
        </authorList>
    </citation>
    <scope>NUCLEOTIDE SEQUENCE</scope>
    <source>
        <strain evidence="1">ChiGjej4B4-12881</strain>
    </source>
</reference>
<organism evidence="1 2">
    <name type="scientific">Candidatus Lachnoclostridium stercoripullorum</name>
    <dbReference type="NCBI Taxonomy" id="2838635"/>
    <lineage>
        <taxon>Bacteria</taxon>
        <taxon>Bacillati</taxon>
        <taxon>Bacillota</taxon>
        <taxon>Clostridia</taxon>
        <taxon>Lachnospirales</taxon>
        <taxon>Lachnospiraceae</taxon>
    </lineage>
</organism>
<dbReference type="InterPro" id="IPR043743">
    <property type="entry name" value="DUF5688"/>
</dbReference>
<sequence length="315" mass="35437">MVYKAFLETVSSRLQTLMGSQAEVSIRQIPKNNGVILDSLCISRPDSAVSPAIYLDSYYEQFCAGLPIDSIISDILALYQKNSHPDETRFRNFSSPSLARRHVVYKLISTSANEELLREIPHIPFLDLSIVFYLLFDDGDTRFSSLVYNDQAIRWHLGAGELYALAGKNSLSLLPPLLRSMADVMRDMAAERMDEDTSQLFDHLLEEQKSSHPLYILTNQAEFNGASCILYPGQLKNFADALESDLIVLPSSIHEVLITPDRDNSHYDSLSTMVSQINEEEVLREDRLSDHIYLYSRESGRLSAPGGDSVLIPAR</sequence>
<evidence type="ECO:0000313" key="2">
    <source>
        <dbReference type="Proteomes" id="UP000886780"/>
    </source>
</evidence>
<protein>
    <submittedName>
        <fullName evidence="1">Uncharacterized protein</fullName>
    </submittedName>
</protein>
<dbReference type="Pfam" id="PF18941">
    <property type="entry name" value="DUF5688"/>
    <property type="match status" value="1"/>
</dbReference>